<evidence type="ECO:0000256" key="4">
    <source>
        <dbReference type="ARBA" id="ARBA00023002"/>
    </source>
</evidence>
<name>A0AAE0M8H1_9PEZI</name>
<feature type="domain" description="FAD-binding" evidence="6">
    <location>
        <begin position="286"/>
        <end position="385"/>
    </location>
</feature>
<gene>
    <name evidence="7" type="ORF">B0T19DRAFT_442703</name>
</gene>
<dbReference type="PANTHER" id="PTHR46720">
    <property type="entry name" value="HYDROXYLASE, PUTATIVE (AFU_ORTHOLOGUE AFUA_3G01460)-RELATED"/>
    <property type="match status" value="1"/>
</dbReference>
<evidence type="ECO:0000256" key="1">
    <source>
        <dbReference type="ARBA" id="ARBA00007992"/>
    </source>
</evidence>
<dbReference type="AlphaFoldDB" id="A0AAE0M8H1"/>
<dbReference type="Gene3D" id="3.50.50.60">
    <property type="entry name" value="FAD/NAD(P)-binding domain"/>
    <property type="match status" value="1"/>
</dbReference>
<evidence type="ECO:0000313" key="7">
    <source>
        <dbReference type="EMBL" id="KAK3323207.1"/>
    </source>
</evidence>
<reference evidence="7" key="1">
    <citation type="journal article" date="2023" name="Mol. Phylogenet. Evol.">
        <title>Genome-scale phylogeny and comparative genomics of the fungal order Sordariales.</title>
        <authorList>
            <person name="Hensen N."/>
            <person name="Bonometti L."/>
            <person name="Westerberg I."/>
            <person name="Brannstrom I.O."/>
            <person name="Guillou S."/>
            <person name="Cros-Aarteil S."/>
            <person name="Calhoun S."/>
            <person name="Haridas S."/>
            <person name="Kuo A."/>
            <person name="Mondo S."/>
            <person name="Pangilinan J."/>
            <person name="Riley R."/>
            <person name="LaButti K."/>
            <person name="Andreopoulos B."/>
            <person name="Lipzen A."/>
            <person name="Chen C."/>
            <person name="Yan M."/>
            <person name="Daum C."/>
            <person name="Ng V."/>
            <person name="Clum A."/>
            <person name="Steindorff A."/>
            <person name="Ohm R.A."/>
            <person name="Martin F."/>
            <person name="Silar P."/>
            <person name="Natvig D.O."/>
            <person name="Lalanne C."/>
            <person name="Gautier V."/>
            <person name="Ament-Velasquez S.L."/>
            <person name="Kruys A."/>
            <person name="Hutchinson M.I."/>
            <person name="Powell A.J."/>
            <person name="Barry K."/>
            <person name="Miller A.N."/>
            <person name="Grigoriev I.V."/>
            <person name="Debuchy R."/>
            <person name="Gladieux P."/>
            <person name="Hiltunen Thoren M."/>
            <person name="Johannesson H."/>
        </authorList>
    </citation>
    <scope>NUCLEOTIDE SEQUENCE</scope>
    <source>
        <strain evidence="7">SMH4131-1</strain>
    </source>
</reference>
<dbReference type="Pfam" id="PF01494">
    <property type="entry name" value="FAD_binding_3"/>
    <property type="match status" value="2"/>
</dbReference>
<protein>
    <recommendedName>
        <fullName evidence="6">FAD-binding domain-containing protein</fullName>
    </recommendedName>
</protein>
<dbReference type="SUPFAM" id="SSF54373">
    <property type="entry name" value="FAD-linked reductases, C-terminal domain"/>
    <property type="match status" value="1"/>
</dbReference>
<evidence type="ECO:0000256" key="3">
    <source>
        <dbReference type="ARBA" id="ARBA00022827"/>
    </source>
</evidence>
<feature type="transmembrane region" description="Helical" evidence="5">
    <location>
        <begin position="12"/>
        <end position="31"/>
    </location>
</feature>
<keyword evidence="5" id="KW-0812">Transmembrane</keyword>
<organism evidence="7 8">
    <name type="scientific">Cercophora scortea</name>
    <dbReference type="NCBI Taxonomy" id="314031"/>
    <lineage>
        <taxon>Eukaryota</taxon>
        <taxon>Fungi</taxon>
        <taxon>Dikarya</taxon>
        <taxon>Ascomycota</taxon>
        <taxon>Pezizomycotina</taxon>
        <taxon>Sordariomycetes</taxon>
        <taxon>Sordariomycetidae</taxon>
        <taxon>Sordariales</taxon>
        <taxon>Lasiosphaeriaceae</taxon>
        <taxon>Cercophora</taxon>
    </lineage>
</organism>
<evidence type="ECO:0000256" key="5">
    <source>
        <dbReference type="SAM" id="Phobius"/>
    </source>
</evidence>
<feature type="domain" description="FAD-binding" evidence="6">
    <location>
        <begin position="15"/>
        <end position="175"/>
    </location>
</feature>
<evidence type="ECO:0000259" key="6">
    <source>
        <dbReference type="Pfam" id="PF01494"/>
    </source>
</evidence>
<accession>A0AAE0M8H1</accession>
<keyword evidence="5" id="KW-0472">Membrane</keyword>
<sequence>MPAASNPPSSAALRIAIIGGGIAGVNLALGLQARNLPFTLYERASGFREIGAGIGFSPNSERAMGILNPDVLATFKRVANPNNEDYFRWANGYETDEIFFSLHLGKDGFQGARRSDILEEWARLIPDDKVVFGREVDHIDDNDDEGLTIKFKDGTTADADVVIGCDGIRSRIRQLVLPPKDPQSKVPNPAAIPHYSSKFCFRALVPMDAAFSALGPDRALKRVMYNGPSAHIVSYPVGNNSVLNVLVVLSDPLPWPDAYKHTARGSRSEAVASFADWQPSSRKIVDLLPEQMDKWAIFDMYEHPAPTYVRERVCVAGDAAHAMGPHLGAGGGMGIEDALALSAVLERVEEAVARGGAATSKKEAVERALRAYEEVRYERTQKIVRLTREAVDLMEWKDPEASRDADGFGSAITEMFHYIWNYDVEAMVDEAVRSFDRGKAA</sequence>
<dbReference type="PRINTS" id="PR00420">
    <property type="entry name" value="RNGMNOXGNASE"/>
</dbReference>
<dbReference type="InterPro" id="IPR036188">
    <property type="entry name" value="FAD/NAD-bd_sf"/>
</dbReference>
<dbReference type="PANTHER" id="PTHR46720:SF3">
    <property type="entry name" value="FAD-BINDING DOMAIN-CONTAINING PROTEIN-RELATED"/>
    <property type="match status" value="1"/>
</dbReference>
<dbReference type="GO" id="GO:0016491">
    <property type="term" value="F:oxidoreductase activity"/>
    <property type="evidence" value="ECO:0007669"/>
    <property type="project" value="UniProtKB-KW"/>
</dbReference>
<dbReference type="InterPro" id="IPR002938">
    <property type="entry name" value="FAD-bd"/>
</dbReference>
<keyword evidence="3" id="KW-0274">FAD</keyword>
<keyword evidence="4" id="KW-0560">Oxidoreductase</keyword>
<proteinExistence type="inferred from homology"/>
<dbReference type="GO" id="GO:0071949">
    <property type="term" value="F:FAD binding"/>
    <property type="evidence" value="ECO:0007669"/>
    <property type="project" value="InterPro"/>
</dbReference>
<evidence type="ECO:0000256" key="2">
    <source>
        <dbReference type="ARBA" id="ARBA00022630"/>
    </source>
</evidence>
<comment type="caution">
    <text evidence="7">The sequence shown here is derived from an EMBL/GenBank/DDBJ whole genome shotgun (WGS) entry which is preliminary data.</text>
</comment>
<comment type="similarity">
    <text evidence="1">Belongs to the paxM FAD-dependent monooxygenase family.</text>
</comment>
<reference evidence="7" key="2">
    <citation type="submission" date="2023-06" db="EMBL/GenBank/DDBJ databases">
        <authorList>
            <consortium name="Lawrence Berkeley National Laboratory"/>
            <person name="Haridas S."/>
            <person name="Hensen N."/>
            <person name="Bonometti L."/>
            <person name="Westerberg I."/>
            <person name="Brannstrom I.O."/>
            <person name="Guillou S."/>
            <person name="Cros-Aarteil S."/>
            <person name="Calhoun S."/>
            <person name="Kuo A."/>
            <person name="Mondo S."/>
            <person name="Pangilinan J."/>
            <person name="Riley R."/>
            <person name="Labutti K."/>
            <person name="Andreopoulos B."/>
            <person name="Lipzen A."/>
            <person name="Chen C."/>
            <person name="Yanf M."/>
            <person name="Daum C."/>
            <person name="Ng V."/>
            <person name="Clum A."/>
            <person name="Steindorff A."/>
            <person name="Ohm R."/>
            <person name="Martin F."/>
            <person name="Silar P."/>
            <person name="Natvig D."/>
            <person name="Lalanne C."/>
            <person name="Gautier V."/>
            <person name="Ament-Velasquez S.L."/>
            <person name="Kruys A."/>
            <person name="Hutchinson M.I."/>
            <person name="Powell A.J."/>
            <person name="Barry K."/>
            <person name="Miller A.N."/>
            <person name="Grigoriev I.V."/>
            <person name="Debuchy R."/>
            <person name="Gladieux P."/>
            <person name="Thoren M.H."/>
            <person name="Johannesson H."/>
        </authorList>
    </citation>
    <scope>NUCLEOTIDE SEQUENCE</scope>
    <source>
        <strain evidence="7">SMH4131-1</strain>
    </source>
</reference>
<dbReference type="SUPFAM" id="SSF51905">
    <property type="entry name" value="FAD/NAD(P)-binding domain"/>
    <property type="match status" value="1"/>
</dbReference>
<keyword evidence="2" id="KW-0285">Flavoprotein</keyword>
<dbReference type="EMBL" id="JAUEPO010000004">
    <property type="protein sequence ID" value="KAK3323207.1"/>
    <property type="molecule type" value="Genomic_DNA"/>
</dbReference>
<dbReference type="InterPro" id="IPR051104">
    <property type="entry name" value="FAD_monoxygenase"/>
</dbReference>
<evidence type="ECO:0000313" key="8">
    <source>
        <dbReference type="Proteomes" id="UP001286456"/>
    </source>
</evidence>
<keyword evidence="5" id="KW-1133">Transmembrane helix</keyword>
<dbReference type="Proteomes" id="UP001286456">
    <property type="component" value="Unassembled WGS sequence"/>
</dbReference>
<dbReference type="GO" id="GO:0044550">
    <property type="term" value="P:secondary metabolite biosynthetic process"/>
    <property type="evidence" value="ECO:0007669"/>
    <property type="project" value="TreeGrafter"/>
</dbReference>
<keyword evidence="8" id="KW-1185">Reference proteome</keyword>